<keyword evidence="3" id="KW-1185">Reference proteome</keyword>
<reference evidence="2" key="2">
    <citation type="submission" date="2024-10" db="UniProtKB">
        <authorList>
            <consortium name="EnsemblProtists"/>
        </authorList>
    </citation>
    <scope>IDENTIFICATION</scope>
</reference>
<evidence type="ECO:0000313" key="2">
    <source>
        <dbReference type="EnsemblProtists" id="EOD27691"/>
    </source>
</evidence>
<evidence type="ECO:0000313" key="3">
    <source>
        <dbReference type="Proteomes" id="UP000013827"/>
    </source>
</evidence>
<dbReference type="GeneID" id="17273237"/>
<dbReference type="HOGENOM" id="CLU_1140493_0_0_1"/>
<proteinExistence type="predicted"/>
<protein>
    <submittedName>
        <fullName evidence="2">Uncharacterized protein</fullName>
    </submittedName>
</protein>
<dbReference type="EnsemblProtists" id="EOD27691">
    <property type="protein sequence ID" value="EOD27691"/>
    <property type="gene ID" value="EMIHUDRAFT_353556"/>
</dbReference>
<organism evidence="2 3">
    <name type="scientific">Emiliania huxleyi (strain CCMP1516)</name>
    <dbReference type="NCBI Taxonomy" id="280463"/>
    <lineage>
        <taxon>Eukaryota</taxon>
        <taxon>Haptista</taxon>
        <taxon>Haptophyta</taxon>
        <taxon>Prymnesiophyceae</taxon>
        <taxon>Isochrysidales</taxon>
        <taxon>Noelaerhabdaceae</taxon>
        <taxon>Emiliania</taxon>
    </lineage>
</organism>
<feature type="region of interest" description="Disordered" evidence="1">
    <location>
        <begin position="122"/>
        <end position="155"/>
    </location>
</feature>
<dbReference type="RefSeq" id="XP_005780120.1">
    <property type="nucleotide sequence ID" value="XM_005780063.1"/>
</dbReference>
<feature type="region of interest" description="Disordered" evidence="1">
    <location>
        <begin position="176"/>
        <end position="197"/>
    </location>
</feature>
<reference evidence="3" key="1">
    <citation type="journal article" date="2013" name="Nature">
        <title>Pan genome of the phytoplankton Emiliania underpins its global distribution.</title>
        <authorList>
            <person name="Read B.A."/>
            <person name="Kegel J."/>
            <person name="Klute M.J."/>
            <person name="Kuo A."/>
            <person name="Lefebvre S.C."/>
            <person name="Maumus F."/>
            <person name="Mayer C."/>
            <person name="Miller J."/>
            <person name="Monier A."/>
            <person name="Salamov A."/>
            <person name="Young J."/>
            <person name="Aguilar M."/>
            <person name="Claverie J.M."/>
            <person name="Frickenhaus S."/>
            <person name="Gonzalez K."/>
            <person name="Herman E.K."/>
            <person name="Lin Y.C."/>
            <person name="Napier J."/>
            <person name="Ogata H."/>
            <person name="Sarno A.F."/>
            <person name="Shmutz J."/>
            <person name="Schroeder D."/>
            <person name="de Vargas C."/>
            <person name="Verret F."/>
            <person name="von Dassow P."/>
            <person name="Valentin K."/>
            <person name="Van de Peer Y."/>
            <person name="Wheeler G."/>
            <person name="Dacks J.B."/>
            <person name="Delwiche C.F."/>
            <person name="Dyhrman S.T."/>
            <person name="Glockner G."/>
            <person name="John U."/>
            <person name="Richards T."/>
            <person name="Worden A.Z."/>
            <person name="Zhang X."/>
            <person name="Grigoriev I.V."/>
            <person name="Allen A.E."/>
            <person name="Bidle K."/>
            <person name="Borodovsky M."/>
            <person name="Bowler C."/>
            <person name="Brownlee C."/>
            <person name="Cock J.M."/>
            <person name="Elias M."/>
            <person name="Gladyshev V.N."/>
            <person name="Groth M."/>
            <person name="Guda C."/>
            <person name="Hadaegh A."/>
            <person name="Iglesias-Rodriguez M.D."/>
            <person name="Jenkins J."/>
            <person name="Jones B.M."/>
            <person name="Lawson T."/>
            <person name="Leese F."/>
            <person name="Lindquist E."/>
            <person name="Lobanov A."/>
            <person name="Lomsadze A."/>
            <person name="Malik S.B."/>
            <person name="Marsh M.E."/>
            <person name="Mackinder L."/>
            <person name="Mock T."/>
            <person name="Mueller-Roeber B."/>
            <person name="Pagarete A."/>
            <person name="Parker M."/>
            <person name="Probert I."/>
            <person name="Quesneville H."/>
            <person name="Raines C."/>
            <person name="Rensing S.A."/>
            <person name="Riano-Pachon D.M."/>
            <person name="Richier S."/>
            <person name="Rokitta S."/>
            <person name="Shiraiwa Y."/>
            <person name="Soanes D.M."/>
            <person name="van der Giezen M."/>
            <person name="Wahlund T.M."/>
            <person name="Williams B."/>
            <person name="Wilson W."/>
            <person name="Wolfe G."/>
            <person name="Wurch L.L."/>
        </authorList>
    </citation>
    <scope>NUCLEOTIDE SEQUENCE</scope>
</reference>
<accession>A0A0D3JW06</accession>
<name>A0A0D3JW06_EMIH1</name>
<dbReference type="Proteomes" id="UP000013827">
    <property type="component" value="Unassembled WGS sequence"/>
</dbReference>
<evidence type="ECO:0000256" key="1">
    <source>
        <dbReference type="SAM" id="MobiDB-lite"/>
    </source>
</evidence>
<dbReference type="KEGG" id="ehx:EMIHUDRAFT_353556"/>
<sequence>PLAASEAALCSKLERCRAALGGAALAAGEAALCEVLEMARRAVPDAGLAGGLRALLLLGPVQAQLLQAVEAATAALSLDPPLRAGPQLTSGVSQVLALPDAALDPSARAGLAHLHARLGAAAEQAAEQARAQQPASDESASSDGDQGPALACDRSASSLPLGWGSEETASYKVQGYKVQGGGRRSRQGRGGSDPPVDTFAFPASFPASLSASFSASLPAFACLPAAEPALISLSGLEEGLEEPD</sequence>
<dbReference type="PaxDb" id="2903-EOD27691"/>
<feature type="compositionally biased region" description="Low complexity" evidence="1">
    <location>
        <begin position="122"/>
        <end position="135"/>
    </location>
</feature>
<dbReference type="AlphaFoldDB" id="A0A0D3JW06"/>